<reference evidence="1 2" key="1">
    <citation type="journal article" date="2015" name="Nature">
        <title>rRNA introns, odd ribosomes, and small enigmatic genomes across a large radiation of phyla.</title>
        <authorList>
            <person name="Brown C.T."/>
            <person name="Hug L.A."/>
            <person name="Thomas B.C."/>
            <person name="Sharon I."/>
            <person name="Castelle C.J."/>
            <person name="Singh A."/>
            <person name="Wilkins M.J."/>
            <person name="Williams K.H."/>
            <person name="Banfield J.F."/>
        </authorList>
    </citation>
    <scope>NUCLEOTIDE SEQUENCE [LARGE SCALE GENOMIC DNA]</scope>
</reference>
<dbReference type="Proteomes" id="UP000034264">
    <property type="component" value="Unassembled WGS sequence"/>
</dbReference>
<name>A0A0G1PBQ0_9BACT</name>
<evidence type="ECO:0000313" key="1">
    <source>
        <dbReference type="EMBL" id="KKU02843.1"/>
    </source>
</evidence>
<sequence length="154" mass="17736">MRFPDVSTIKITTANVNEFLSHGKLSRHELSGKEPINKVLVLRGEGLDKARIKKMLAEMGFNVRIVVGNRHHADLVAVMGIRRKRLHLRLFLSVDKKEWVITAHTDWSWINLNLFKPIRSHLMKGMGDYQTGTLMAHRLFKLFFQKKLGYAGTT</sequence>
<comment type="caution">
    <text evidence="1">The sequence shown here is derived from an EMBL/GenBank/DDBJ whole genome shotgun (WGS) entry which is preliminary data.</text>
</comment>
<dbReference type="EMBL" id="LCKS01000006">
    <property type="protein sequence ID" value="KKU02843.1"/>
    <property type="molecule type" value="Genomic_DNA"/>
</dbReference>
<accession>A0A0G1PBQ0</accession>
<organism evidence="1 2">
    <name type="scientific">Candidatus Amesbacteria bacterium GW2011_GWC2_45_19</name>
    <dbReference type="NCBI Taxonomy" id="1618366"/>
    <lineage>
        <taxon>Bacteria</taxon>
        <taxon>Candidatus Amesiibacteriota</taxon>
    </lineage>
</organism>
<dbReference type="AlphaFoldDB" id="A0A0G1PBQ0"/>
<proteinExistence type="predicted"/>
<gene>
    <name evidence="1" type="ORF">UX05_C0006G0016</name>
</gene>
<protein>
    <submittedName>
        <fullName evidence="1">Uncharacterized protein</fullName>
    </submittedName>
</protein>
<evidence type="ECO:0000313" key="2">
    <source>
        <dbReference type="Proteomes" id="UP000034264"/>
    </source>
</evidence>